<accession>A0AAV6NL97</accession>
<feature type="active site" evidence="9">
    <location>
        <position position="189"/>
    </location>
</feature>
<evidence type="ECO:0000256" key="8">
    <source>
        <dbReference type="ARBA" id="ARBA00057335"/>
    </source>
</evidence>
<dbReference type="FunFam" id="2.160.20.10:FF:000013">
    <property type="entry name" value="Pectinesterase"/>
    <property type="match status" value="1"/>
</dbReference>
<dbReference type="GO" id="GO:0045490">
    <property type="term" value="P:pectin catabolic process"/>
    <property type="evidence" value="ECO:0007669"/>
    <property type="project" value="UniProtKB-UniRule"/>
</dbReference>
<comment type="caution">
    <text evidence="12">The sequence shown here is derived from an EMBL/GenBank/DDBJ whole genome shotgun (WGS) entry which is preliminary data.</text>
</comment>
<evidence type="ECO:0000313" key="13">
    <source>
        <dbReference type="Proteomes" id="UP000685013"/>
    </source>
</evidence>
<feature type="non-terminal residue" evidence="12">
    <location>
        <position position="1"/>
    </location>
</feature>
<keyword evidence="6" id="KW-0325">Glycoprotein</keyword>
<dbReference type="PANTHER" id="PTHR31321">
    <property type="entry name" value="ACYL-COA THIOESTER HYDROLASE YBHC-RELATED"/>
    <property type="match status" value="1"/>
</dbReference>
<name>A0AAV6NL97_9ROSI</name>
<keyword evidence="4 10" id="KW-0378">Hydrolase</keyword>
<dbReference type="EMBL" id="JAGKQH010000005">
    <property type="protein sequence ID" value="KAG6599180.1"/>
    <property type="molecule type" value="Genomic_DNA"/>
</dbReference>
<feature type="domain" description="Pectinesterase catalytic" evidence="11">
    <location>
        <begin position="32"/>
        <end position="312"/>
    </location>
</feature>
<dbReference type="Proteomes" id="UP000685013">
    <property type="component" value="Chromosome 5"/>
</dbReference>
<dbReference type="PROSITE" id="PS00503">
    <property type="entry name" value="PECTINESTERASE_2"/>
    <property type="match status" value="1"/>
</dbReference>
<evidence type="ECO:0000313" key="12">
    <source>
        <dbReference type="EMBL" id="KAG6599180.1"/>
    </source>
</evidence>
<keyword evidence="5 10" id="KW-0063">Aspartyl esterase</keyword>
<evidence type="ECO:0000256" key="2">
    <source>
        <dbReference type="ARBA" id="ARBA00008891"/>
    </source>
</evidence>
<dbReference type="EC" id="3.1.1.11" evidence="3 10"/>
<sequence length="347" mass="38456">MQLLSPFLLLFTLFNAAINSTRALDFKIQSVIVVDKSGKGNFKTIQAAIDSVPLNNNKWVKIQVNPGVYREKVTITSKKPFIYLQGGDRNTTIITFNDHQQTDTSATFSSIADNIIVRGITFQNSFNLANAPQLFVQSAETFYTQALAARIYGDKSAFISCGFKGFQDTLWDVKGRHYFKSCYIEGAIDFIFGNGQSVYEGCLIYVNVGLLPEVNQGYITAQGRQSAKDPSGFVFKQCTIMGSGKAFLGRAYGPFSRVVFEDTNMGNVVAPEGWNAWNFRGKEKNFMYIELNSRGIGSSPSKRVPWAKTQSAPSKGVSWAKTQGASQLNSYSVESFINQDGWIPKLL</sequence>
<evidence type="ECO:0000259" key="11">
    <source>
        <dbReference type="Pfam" id="PF01095"/>
    </source>
</evidence>
<evidence type="ECO:0000256" key="7">
    <source>
        <dbReference type="ARBA" id="ARBA00047928"/>
    </source>
</evidence>
<keyword evidence="10" id="KW-0732">Signal</keyword>
<evidence type="ECO:0000256" key="5">
    <source>
        <dbReference type="ARBA" id="ARBA00023085"/>
    </source>
</evidence>
<reference evidence="12 13" key="1">
    <citation type="journal article" date="2021" name="Hortic Res">
        <title>The domestication of Cucurbita argyrosperma as revealed by the genome of its wild relative.</title>
        <authorList>
            <person name="Barrera-Redondo J."/>
            <person name="Sanchez-de la Vega G."/>
            <person name="Aguirre-Liguori J.A."/>
            <person name="Castellanos-Morales G."/>
            <person name="Gutierrez-Guerrero Y.T."/>
            <person name="Aguirre-Dugua X."/>
            <person name="Aguirre-Planter E."/>
            <person name="Tenaillon M.I."/>
            <person name="Lira-Saade R."/>
            <person name="Eguiarte L.E."/>
        </authorList>
    </citation>
    <scope>NUCLEOTIDE SEQUENCE [LARGE SCALE GENOMIC DNA]</scope>
    <source>
        <strain evidence="12">JBR-2021</strain>
    </source>
</reference>
<proteinExistence type="inferred from homology"/>
<protein>
    <recommendedName>
        <fullName evidence="3 10">Pectinesterase</fullName>
        <ecNumber evidence="3 10">3.1.1.11</ecNumber>
    </recommendedName>
</protein>
<keyword evidence="13" id="KW-1185">Reference proteome</keyword>
<evidence type="ECO:0000256" key="4">
    <source>
        <dbReference type="ARBA" id="ARBA00022801"/>
    </source>
</evidence>
<feature type="signal peptide" evidence="10">
    <location>
        <begin position="1"/>
        <end position="23"/>
    </location>
</feature>
<gene>
    <name evidence="12" type="primary">PME55</name>
    <name evidence="12" type="ORF">SDJN03_08958</name>
</gene>
<dbReference type="InterPro" id="IPR000070">
    <property type="entry name" value="Pectinesterase_cat"/>
</dbReference>
<evidence type="ECO:0000256" key="9">
    <source>
        <dbReference type="PROSITE-ProRule" id="PRU10040"/>
    </source>
</evidence>
<dbReference type="GO" id="GO:0030599">
    <property type="term" value="F:pectinesterase activity"/>
    <property type="evidence" value="ECO:0007669"/>
    <property type="project" value="UniProtKB-UniRule"/>
</dbReference>
<evidence type="ECO:0000256" key="10">
    <source>
        <dbReference type="RuleBase" id="RU000589"/>
    </source>
</evidence>
<dbReference type="InterPro" id="IPR033131">
    <property type="entry name" value="Pectinesterase_Asp_AS"/>
</dbReference>
<dbReference type="Pfam" id="PF01095">
    <property type="entry name" value="Pectinesterase"/>
    <property type="match status" value="1"/>
</dbReference>
<evidence type="ECO:0000256" key="1">
    <source>
        <dbReference type="ARBA" id="ARBA00005184"/>
    </source>
</evidence>
<feature type="chain" id="PRO_5043111978" description="Pectinesterase" evidence="10">
    <location>
        <begin position="24"/>
        <end position="347"/>
    </location>
</feature>
<organism evidence="12 13">
    <name type="scientific">Cucurbita argyrosperma subsp. sororia</name>
    <dbReference type="NCBI Taxonomy" id="37648"/>
    <lineage>
        <taxon>Eukaryota</taxon>
        <taxon>Viridiplantae</taxon>
        <taxon>Streptophyta</taxon>
        <taxon>Embryophyta</taxon>
        <taxon>Tracheophyta</taxon>
        <taxon>Spermatophyta</taxon>
        <taxon>Magnoliopsida</taxon>
        <taxon>eudicotyledons</taxon>
        <taxon>Gunneridae</taxon>
        <taxon>Pentapetalae</taxon>
        <taxon>rosids</taxon>
        <taxon>fabids</taxon>
        <taxon>Cucurbitales</taxon>
        <taxon>Cucurbitaceae</taxon>
        <taxon>Cucurbiteae</taxon>
        <taxon>Cucurbita</taxon>
    </lineage>
</organism>
<comment type="pathway">
    <text evidence="1 10">Glycan metabolism; pectin degradation; 2-dehydro-3-deoxy-D-gluconate from pectin: step 1/5.</text>
</comment>
<dbReference type="AlphaFoldDB" id="A0AAV6NL97"/>
<comment type="function">
    <text evidence="8">Acts in the modification of cell walls via demethylesterification of cell wall pectin.</text>
</comment>
<comment type="catalytic activity">
    <reaction evidence="7 10">
        <text>[(1-&gt;4)-alpha-D-galacturonosyl methyl ester](n) + n H2O = [(1-&gt;4)-alpha-D-galacturonosyl](n) + n methanol + n H(+)</text>
        <dbReference type="Rhea" id="RHEA:22380"/>
        <dbReference type="Rhea" id="RHEA-COMP:14570"/>
        <dbReference type="Rhea" id="RHEA-COMP:14573"/>
        <dbReference type="ChEBI" id="CHEBI:15377"/>
        <dbReference type="ChEBI" id="CHEBI:15378"/>
        <dbReference type="ChEBI" id="CHEBI:17790"/>
        <dbReference type="ChEBI" id="CHEBI:140522"/>
        <dbReference type="ChEBI" id="CHEBI:140523"/>
        <dbReference type="EC" id="3.1.1.11"/>
    </reaction>
</comment>
<evidence type="ECO:0000256" key="6">
    <source>
        <dbReference type="ARBA" id="ARBA00023180"/>
    </source>
</evidence>
<evidence type="ECO:0000256" key="3">
    <source>
        <dbReference type="ARBA" id="ARBA00013229"/>
    </source>
</evidence>
<comment type="similarity">
    <text evidence="2">Belongs to the pectinesterase family.</text>
</comment>
<dbReference type="PANTHER" id="PTHR31321:SF120">
    <property type="entry name" value="PECTINESTERASE 52-RELATED"/>
    <property type="match status" value="1"/>
</dbReference>
<dbReference type="GO" id="GO:0042545">
    <property type="term" value="P:cell wall modification"/>
    <property type="evidence" value="ECO:0007669"/>
    <property type="project" value="UniProtKB-UniRule"/>
</dbReference>